<comment type="caution">
    <text evidence="2">The sequence shown here is derived from an EMBL/GenBank/DDBJ whole genome shotgun (WGS) entry which is preliminary data.</text>
</comment>
<dbReference type="AlphaFoldDB" id="A0A0F9NSS5"/>
<sequence>MVFIAKKLKKGTEKKRAIMKKATAYEKARATAHKGRHIGGAGKEDYRRGNVKGEVKNRKTPVTKPELKKMITEKGIKEVESKAGFTKPAEEYRNTYQPKVKLFQKGKLIPKKKPKKKK</sequence>
<evidence type="ECO:0000313" key="2">
    <source>
        <dbReference type="EMBL" id="KKM84327.1"/>
    </source>
</evidence>
<proteinExistence type="predicted"/>
<protein>
    <submittedName>
        <fullName evidence="2">Uncharacterized protein</fullName>
    </submittedName>
</protein>
<organism evidence="2">
    <name type="scientific">marine sediment metagenome</name>
    <dbReference type="NCBI Taxonomy" id="412755"/>
    <lineage>
        <taxon>unclassified sequences</taxon>
        <taxon>metagenomes</taxon>
        <taxon>ecological metagenomes</taxon>
    </lineage>
</organism>
<evidence type="ECO:0000256" key="1">
    <source>
        <dbReference type="SAM" id="MobiDB-lite"/>
    </source>
</evidence>
<accession>A0A0F9NSS5</accession>
<feature type="region of interest" description="Disordered" evidence="1">
    <location>
        <begin position="28"/>
        <end position="65"/>
    </location>
</feature>
<name>A0A0F9NSS5_9ZZZZ</name>
<dbReference type="EMBL" id="LAZR01007584">
    <property type="protein sequence ID" value="KKM84327.1"/>
    <property type="molecule type" value="Genomic_DNA"/>
</dbReference>
<reference evidence="2" key="1">
    <citation type="journal article" date="2015" name="Nature">
        <title>Complex archaea that bridge the gap between prokaryotes and eukaryotes.</title>
        <authorList>
            <person name="Spang A."/>
            <person name="Saw J.H."/>
            <person name="Jorgensen S.L."/>
            <person name="Zaremba-Niedzwiedzka K."/>
            <person name="Martijn J."/>
            <person name="Lind A.E."/>
            <person name="van Eijk R."/>
            <person name="Schleper C."/>
            <person name="Guy L."/>
            <person name="Ettema T.J."/>
        </authorList>
    </citation>
    <scope>NUCLEOTIDE SEQUENCE</scope>
</reference>
<feature type="compositionally biased region" description="Basic and acidic residues" evidence="1">
    <location>
        <begin position="42"/>
        <end position="57"/>
    </location>
</feature>
<gene>
    <name evidence="2" type="ORF">LCGC14_1300290</name>
</gene>